<organism evidence="1 2">
    <name type="scientific">Paramecium pentaurelia</name>
    <dbReference type="NCBI Taxonomy" id="43138"/>
    <lineage>
        <taxon>Eukaryota</taxon>
        <taxon>Sar</taxon>
        <taxon>Alveolata</taxon>
        <taxon>Ciliophora</taxon>
        <taxon>Intramacronucleata</taxon>
        <taxon>Oligohymenophorea</taxon>
        <taxon>Peniculida</taxon>
        <taxon>Parameciidae</taxon>
        <taxon>Paramecium</taxon>
    </lineage>
</organism>
<dbReference type="AlphaFoldDB" id="A0A8S1XMZ5"/>
<dbReference type="EMBL" id="CAJJDO010000131">
    <property type="protein sequence ID" value="CAD8202381.1"/>
    <property type="molecule type" value="Genomic_DNA"/>
</dbReference>
<proteinExistence type="predicted"/>
<evidence type="ECO:0000313" key="2">
    <source>
        <dbReference type="Proteomes" id="UP000689195"/>
    </source>
</evidence>
<reference evidence="1" key="1">
    <citation type="submission" date="2021-01" db="EMBL/GenBank/DDBJ databases">
        <authorList>
            <consortium name="Genoscope - CEA"/>
            <person name="William W."/>
        </authorList>
    </citation>
    <scope>NUCLEOTIDE SEQUENCE</scope>
</reference>
<sequence>MYEAHFETVEYLDQNQKKCQGVMNFFQNILNETTFRKKQQSLDKKVTKFFQFKFKKGTISVTQQIGWS</sequence>
<name>A0A8S1XMZ5_9CILI</name>
<keyword evidence="2" id="KW-1185">Reference proteome</keyword>
<comment type="caution">
    <text evidence="1">The sequence shown here is derived from an EMBL/GenBank/DDBJ whole genome shotgun (WGS) entry which is preliminary data.</text>
</comment>
<accession>A0A8S1XMZ5</accession>
<gene>
    <name evidence="1" type="ORF">PPENT_87.1.T1310006</name>
</gene>
<evidence type="ECO:0000313" key="1">
    <source>
        <dbReference type="EMBL" id="CAD8202381.1"/>
    </source>
</evidence>
<dbReference type="Proteomes" id="UP000689195">
    <property type="component" value="Unassembled WGS sequence"/>
</dbReference>
<protein>
    <submittedName>
        <fullName evidence="1">Uncharacterized protein</fullName>
    </submittedName>
</protein>